<organism evidence="1 2">
    <name type="scientific">Anisakis simplex</name>
    <name type="common">Herring worm</name>
    <dbReference type="NCBI Taxonomy" id="6269"/>
    <lineage>
        <taxon>Eukaryota</taxon>
        <taxon>Metazoa</taxon>
        <taxon>Ecdysozoa</taxon>
        <taxon>Nematoda</taxon>
        <taxon>Chromadorea</taxon>
        <taxon>Rhabditida</taxon>
        <taxon>Spirurina</taxon>
        <taxon>Ascaridomorpha</taxon>
        <taxon>Ascaridoidea</taxon>
        <taxon>Anisakidae</taxon>
        <taxon>Anisakis</taxon>
        <taxon>Anisakis simplex complex</taxon>
    </lineage>
</organism>
<evidence type="ECO:0000313" key="2">
    <source>
        <dbReference type="Proteomes" id="UP000267096"/>
    </source>
</evidence>
<dbReference type="AlphaFoldDB" id="A0A3P6NHB7"/>
<reference evidence="1 2" key="1">
    <citation type="submission" date="2018-11" db="EMBL/GenBank/DDBJ databases">
        <authorList>
            <consortium name="Pathogen Informatics"/>
        </authorList>
    </citation>
    <scope>NUCLEOTIDE SEQUENCE [LARGE SCALE GENOMIC DNA]</scope>
</reference>
<gene>
    <name evidence="1" type="ORF">ASIM_LOCUS5477</name>
</gene>
<accession>A0A3P6NHB7</accession>
<keyword evidence="2" id="KW-1185">Reference proteome</keyword>
<dbReference type="Proteomes" id="UP000267096">
    <property type="component" value="Unassembled WGS sequence"/>
</dbReference>
<dbReference type="EMBL" id="UYRR01010754">
    <property type="protein sequence ID" value="VDK25596.1"/>
    <property type="molecule type" value="Genomic_DNA"/>
</dbReference>
<name>A0A3P6NHB7_ANISI</name>
<dbReference type="OrthoDB" id="47801at2759"/>
<proteinExistence type="predicted"/>
<sequence length="158" mass="17863">MAREEHLIWLLNAVTAYIYCASPDFSDDDYLKFMDRNPVHVGPAVTKEIGESAIITLLEYHMNNDSVFDVSEHMELYQALLETAAAMSVVPALVPYLVRPQNNNSKSIAKDLVLRFSNTMSSYPNIFKGQMGSPDFRLVDFIAKTERYSEVCIACFLP</sequence>
<evidence type="ECO:0000313" key="1">
    <source>
        <dbReference type="EMBL" id="VDK25596.1"/>
    </source>
</evidence>
<protein>
    <submittedName>
        <fullName evidence="1">Uncharacterized protein</fullName>
    </submittedName>
</protein>